<feature type="compositionally biased region" description="Basic and acidic residues" evidence="10">
    <location>
        <begin position="548"/>
        <end position="562"/>
    </location>
</feature>
<dbReference type="Proteomes" id="UP001235939">
    <property type="component" value="Chromosome 02"/>
</dbReference>
<dbReference type="Pfam" id="PF00078">
    <property type="entry name" value="RVT_1"/>
    <property type="match status" value="2"/>
</dbReference>
<dbReference type="EMBL" id="CP092864">
    <property type="protein sequence ID" value="UYV63083.1"/>
    <property type="molecule type" value="Genomic_DNA"/>
</dbReference>
<dbReference type="InterPro" id="IPR001584">
    <property type="entry name" value="Integrase_cat-core"/>
</dbReference>
<reference evidence="16 17" key="1">
    <citation type="submission" date="2022-01" db="EMBL/GenBank/DDBJ databases">
        <title>A chromosomal length assembly of Cordylochernes scorpioides.</title>
        <authorList>
            <person name="Zeh D."/>
            <person name="Zeh J."/>
        </authorList>
    </citation>
    <scope>NUCLEOTIDE SEQUENCE [LARGE SCALE GENOMIC DNA]</scope>
    <source>
        <strain evidence="16">IN4F17</strain>
        <tissue evidence="16">Whole Body</tissue>
    </source>
</reference>
<evidence type="ECO:0000313" key="16">
    <source>
        <dbReference type="EMBL" id="UYV63083.1"/>
    </source>
</evidence>
<dbReference type="InterPro" id="IPR021109">
    <property type="entry name" value="Peptidase_aspartic_dom_sf"/>
</dbReference>
<dbReference type="InterPro" id="IPR043128">
    <property type="entry name" value="Rev_trsase/Diguanyl_cyclase"/>
</dbReference>
<feature type="region of interest" description="Disordered" evidence="10">
    <location>
        <begin position="1127"/>
        <end position="1227"/>
    </location>
</feature>
<dbReference type="Pfam" id="PF00665">
    <property type="entry name" value="rve"/>
    <property type="match status" value="1"/>
</dbReference>
<dbReference type="Pfam" id="PF22938">
    <property type="entry name" value="Integrase_p58_C"/>
    <property type="match status" value="1"/>
</dbReference>
<evidence type="ECO:0000256" key="7">
    <source>
        <dbReference type="ARBA" id="ARBA00022918"/>
    </source>
</evidence>
<dbReference type="InterPro" id="IPR054465">
    <property type="entry name" value="Integrase_p58-like_C"/>
</dbReference>
<dbReference type="Gene3D" id="3.30.420.10">
    <property type="entry name" value="Ribonuclease H-like superfamily/Ribonuclease H"/>
    <property type="match status" value="2"/>
</dbReference>
<dbReference type="CDD" id="cd09276">
    <property type="entry name" value="Rnase_HI_RT_non_LTR"/>
    <property type="match status" value="1"/>
</dbReference>
<dbReference type="PANTHER" id="PTHR37984:SF5">
    <property type="entry name" value="PROTEIN NYNRIN-LIKE"/>
    <property type="match status" value="1"/>
</dbReference>
<dbReference type="InterPro" id="IPR002156">
    <property type="entry name" value="RNaseH_domain"/>
</dbReference>
<dbReference type="InterPro" id="IPR043502">
    <property type="entry name" value="DNA/RNA_pol_sf"/>
</dbReference>
<keyword evidence="9" id="KW-0863">Zinc-finger</keyword>
<feature type="compositionally biased region" description="Basic and acidic residues" evidence="10">
    <location>
        <begin position="598"/>
        <end position="612"/>
    </location>
</feature>
<dbReference type="PANTHER" id="PTHR37984">
    <property type="entry name" value="PROTEIN CBG26694"/>
    <property type="match status" value="1"/>
</dbReference>
<feature type="compositionally biased region" description="Polar residues" evidence="10">
    <location>
        <begin position="1144"/>
        <end position="1160"/>
    </location>
</feature>
<proteinExistence type="predicted"/>
<dbReference type="Gene3D" id="3.10.10.10">
    <property type="entry name" value="HIV Type 1 Reverse Transcriptase, subunit A, domain 1"/>
    <property type="match status" value="1"/>
</dbReference>
<feature type="domain" description="CCHC-type" evidence="11">
    <location>
        <begin position="1230"/>
        <end position="1244"/>
    </location>
</feature>
<feature type="domain" description="Reverse transcriptase" evidence="13">
    <location>
        <begin position="1573"/>
        <end position="1752"/>
    </location>
</feature>
<dbReference type="Gene3D" id="1.10.340.70">
    <property type="match status" value="1"/>
</dbReference>
<dbReference type="InterPro" id="IPR012337">
    <property type="entry name" value="RNaseH-like_sf"/>
</dbReference>
<dbReference type="Pfam" id="PF00077">
    <property type="entry name" value="RVP"/>
    <property type="match status" value="1"/>
</dbReference>
<keyword evidence="4" id="KW-0540">Nuclease</keyword>
<dbReference type="CDD" id="cd09274">
    <property type="entry name" value="RNase_HI_RT_Ty3"/>
    <property type="match status" value="1"/>
</dbReference>
<dbReference type="CDD" id="cd00303">
    <property type="entry name" value="retropepsin_like"/>
    <property type="match status" value="1"/>
</dbReference>
<dbReference type="PROSITE" id="PS50994">
    <property type="entry name" value="INTEGRASE"/>
    <property type="match status" value="1"/>
</dbReference>
<evidence type="ECO:0000256" key="4">
    <source>
        <dbReference type="ARBA" id="ARBA00022722"/>
    </source>
</evidence>
<feature type="domain" description="Peptidase A2" evidence="12">
    <location>
        <begin position="1292"/>
        <end position="1369"/>
    </location>
</feature>
<dbReference type="InterPro" id="IPR001969">
    <property type="entry name" value="Aspartic_peptidase_AS"/>
</dbReference>
<keyword evidence="9" id="KW-0862">Zinc</keyword>
<feature type="compositionally biased region" description="Basic and acidic residues" evidence="10">
    <location>
        <begin position="917"/>
        <end position="940"/>
    </location>
</feature>
<dbReference type="SUPFAM" id="SSF56672">
    <property type="entry name" value="DNA/RNA polymerases"/>
    <property type="match status" value="1"/>
</dbReference>
<evidence type="ECO:0000256" key="2">
    <source>
        <dbReference type="ARBA" id="ARBA00022679"/>
    </source>
</evidence>
<dbReference type="InterPro" id="IPR001878">
    <property type="entry name" value="Znf_CCHC"/>
</dbReference>
<dbReference type="Pfam" id="PF03732">
    <property type="entry name" value="Retrotrans_gag"/>
    <property type="match status" value="1"/>
</dbReference>
<organism evidence="16 17">
    <name type="scientific">Cordylochernes scorpioides</name>
    <dbReference type="NCBI Taxonomy" id="51811"/>
    <lineage>
        <taxon>Eukaryota</taxon>
        <taxon>Metazoa</taxon>
        <taxon>Ecdysozoa</taxon>
        <taxon>Arthropoda</taxon>
        <taxon>Chelicerata</taxon>
        <taxon>Arachnida</taxon>
        <taxon>Pseudoscorpiones</taxon>
        <taxon>Cheliferoidea</taxon>
        <taxon>Chernetidae</taxon>
        <taxon>Cordylochernes</taxon>
    </lineage>
</organism>
<evidence type="ECO:0000259" key="11">
    <source>
        <dbReference type="PROSITE" id="PS50158"/>
    </source>
</evidence>
<feature type="region of interest" description="Disordered" evidence="10">
    <location>
        <begin position="917"/>
        <end position="953"/>
    </location>
</feature>
<dbReference type="InterPro" id="IPR050951">
    <property type="entry name" value="Retrovirus_Pol_polyprotein"/>
</dbReference>
<evidence type="ECO:0000313" key="17">
    <source>
        <dbReference type="Proteomes" id="UP001235939"/>
    </source>
</evidence>
<keyword evidence="5" id="KW-0255">Endonuclease</keyword>
<dbReference type="InterPro" id="IPR041373">
    <property type="entry name" value="RT_RNaseH"/>
</dbReference>
<evidence type="ECO:0000256" key="6">
    <source>
        <dbReference type="ARBA" id="ARBA00022801"/>
    </source>
</evidence>
<dbReference type="Gene3D" id="2.40.70.10">
    <property type="entry name" value="Acid Proteases"/>
    <property type="match status" value="1"/>
</dbReference>
<evidence type="ECO:0000256" key="8">
    <source>
        <dbReference type="ARBA" id="ARBA00023172"/>
    </source>
</evidence>
<evidence type="ECO:0000256" key="3">
    <source>
        <dbReference type="ARBA" id="ARBA00022695"/>
    </source>
</evidence>
<evidence type="ECO:0000256" key="9">
    <source>
        <dbReference type="PROSITE-ProRule" id="PRU00047"/>
    </source>
</evidence>
<evidence type="ECO:0000259" key="15">
    <source>
        <dbReference type="PROSITE" id="PS50994"/>
    </source>
</evidence>
<dbReference type="InterPro" id="IPR018061">
    <property type="entry name" value="Retropepsins"/>
</dbReference>
<feature type="non-terminal residue" evidence="16">
    <location>
        <position position="2435"/>
    </location>
</feature>
<dbReference type="EC" id="2.7.7.49" evidence="1"/>
<dbReference type="SUPFAM" id="SSF53098">
    <property type="entry name" value="Ribonuclease H-like"/>
    <property type="match status" value="2"/>
</dbReference>
<dbReference type="SUPFAM" id="SSF50630">
    <property type="entry name" value="Acid proteases"/>
    <property type="match status" value="1"/>
</dbReference>
<feature type="region of interest" description="Disordered" evidence="10">
    <location>
        <begin position="541"/>
        <end position="617"/>
    </location>
</feature>
<evidence type="ECO:0000259" key="13">
    <source>
        <dbReference type="PROSITE" id="PS50878"/>
    </source>
</evidence>
<dbReference type="PROSITE" id="PS50158">
    <property type="entry name" value="ZF_CCHC"/>
    <property type="match status" value="1"/>
</dbReference>
<keyword evidence="2" id="KW-0808">Transferase</keyword>
<feature type="domain" description="RNase H type-1" evidence="14">
    <location>
        <begin position="164"/>
        <end position="291"/>
    </location>
</feature>
<sequence length="2435" mass="280010">MKILGVVVNNELSWMDHARDIGLRARSALSRLCRLALLRGGREGEIFRSLYLSCVEPILLYGSRTWWKRNRDRKVGTTLESVQRIAALRITGGYCTTSTEALLVISGLTPVSLRLEEEKLRQLIWVDRTENDLGIAPEELEWAKDPDKDVNWKPRWRWSGGLPSGKEMEIFTDGSKYGKRTGAGIAIFSDESVVGQQTLKLRHDELVYSAELVAIREDLIWCRRDCLSPKAIYSDCMSALISICLEKGQMSHEVADLLGEMDRPPKLYWVKGHSLIEGNELANKLAKEGCRSGRDVVTPIPKKEVFMRIRAHINGLWKDRWVEAINGRVAFNWIRVSKRNGRILSHKLNRMITGHGPYPISLARFGIKADDKCVCGSPGANATPKCMENAPFLWHGGYMEAMGACYACRLMDLRGLGSHYCFRDVPTVHTVVPPSRLCVGSPRKLQNLRGACQGVPGLPRHHTSREEDWKYSLKILEQCFDKLLKKHGSALEELEFLRVEKRNLEEKILSPTTLQYGIERGVAAALLESLNLAEVEVCPPNDASPVYPRRETPRNEKTEEPARAGSYSLEVEGDPVQIPTRDEKAFPQSTPKQPVHTRKSEMAERREREIRRKGLRSLPQKRKRVGLRVVSGKIRCSSNLRLLEGEDGFKIQDLKETLDLILDRHFGNEEPEDEISLTTRGLVDPPFSENEVKRTAFKFGNRISPGPDGIDNTVVKALVGMHPSLLTRIFNRCLDTGTFPEAWKVARVVLLEMSGRRGNSPNDYRPLSLLACLDNLCSLVRDFLRDRRISLSFGGLKLERNCVRGCPQGSCCGPILWNILVNTVFQEELREGARLVLYADDQFLIIEADSRTKAKKLTVLTVLATVAVAQVVGKWEDVGLENLDIQLLAPVVAERISAQHTGPRHVKLEKVTKARRQMVETRSGKMQDTSEERLKTEESAKPQPSATIGRDASADPVVLNPNIDIPKYDGTEDPRPWIESLEEIGFLYHWAEYIISRYAAMNMIGSAKTWLDLHKISFTSWEHFKSRLIQDFGSDANKEELKMRLNRMQQWNEPAIRFAEDILVLCNKVDPQMEEENKINWVIGGLKKEYSFALYLNPPKNTNELLRLCKKMDLFENNYQERIEKSKVLYNGPRSPRSHHQEQWKNAPSTRRPDQNTSKPQAPAPRYYQNTPKPQAPAPRYYQNKPLPQVSAPRRFYTPIPEPKPVYPRKTYNKSPDSNRNRTEDGRPICFQCNKPGHVARYCRVKFIFRVGRFKLSVAPDSFNQSKSTINGIRKLDPRYKININVDKIGLCEALIDTGADLSVVDLRTALFAGREINSLTKTCSGPDGKKLDMVGSIILDLKIDDTELSHEFVVMDAHLRTLILGRDFLKKMNAKIDCKRETIKYNLMSNHDVSNYDLKKIKSTTDTVIPKLSIKLIRASIEAEDGEYVIEENNRMTQTNGLLLARSLLTVTDKKTHIWITNPYPRPLKIMKDQTLAYGSLPAGVNFIENKEKQNENDEIQFQINKNLSFKEQERLKQILAKYTDLFSSRLGRTSLAKHQIHTEDAKPIKHKPYRVSAKERTIIKDQIDEMLEEGIIRQSSSPWSFPVILVKKRDGKYRFCVDYRKLNEVTVKDVYPIPRIDDVMDTLQGSKYFSAIDLKSGYWQVEIEERDKEKTAFTTAHGLYEFNVMPFGLCNAPATFERNMDNVLGNLRWQICLCYLDDVIIYSSDFPTHIKRLEDILRCFSESNLKLNAKKCRFAFEELEILGHITNQEGIKPAEYNIKAVRDFPQPKKAKEVQSFLGMCSYYRKFIKDFSLIADPLTSLIRKNVQFIWTGKQEEAFQNLKKALMNPPILGHFDPNAATCIHTDASNIGLGATLIQNIGGEEKVISYLSRTLSKPEQNYSTTEKECLAVVWSISKLRPYLYGRHFKIVTDHHALCWLKNLKDPTCRLARWALKIQEYNFEIIHKSGKKHLDADGLSRGPLPENEWDEDYERLFLNQIIDEKDDFIENIKENLSGNKRSITQNFKEENGCLYKKNPNPEGREWLLVVPKKRRKEIMSEYHNHMLNGHLGVARTTYRLKNKYYWPSMLKDVSEFVKTCHLCQSRKGSNQLPSGLLQPIPPANYPFERIGIDFVGPLPSTKRRRKWIIVLTDYYTKYAETKAVPEATVKEVSTFLIEHIFLRHGAPRFLISDRGSQFTSNLMKEVMKMCKVKHCFTTSYHPQTNGLTERLNRTLINMISMYVNTDQKNWDEILPFITHAYNTTIQETTGYSPFFLLFGREPMSLLDDENIPTDCNMDDYDEYIENYLDKIARTRQVVIKNTEKTQERMKRNYDKKHNLRIYEPGHLVAVWTPVRKIGKCEKLLRKYFGPYRILKKLSNVNYLIEPKDNPGQDPLIVHVSRLKPYFERIDEVTHEDLVQGWKYELEMEIAYTICEKEKVEYEDVEDCARDTSK</sequence>
<name>A0ABY6K3M8_9ARAC</name>
<keyword evidence="8" id="KW-0233">DNA recombination</keyword>
<dbReference type="PROSITE" id="PS00141">
    <property type="entry name" value="ASP_PROTEASE"/>
    <property type="match status" value="1"/>
</dbReference>
<keyword evidence="7" id="KW-0695">RNA-directed DNA polymerase</keyword>
<evidence type="ECO:0000256" key="1">
    <source>
        <dbReference type="ARBA" id="ARBA00012493"/>
    </source>
</evidence>
<dbReference type="PROSITE" id="PS50878">
    <property type="entry name" value="RT_POL"/>
    <property type="match status" value="1"/>
</dbReference>
<evidence type="ECO:0000259" key="12">
    <source>
        <dbReference type="PROSITE" id="PS50175"/>
    </source>
</evidence>
<keyword evidence="9" id="KW-0479">Metal-binding</keyword>
<keyword evidence="3" id="KW-0548">Nucleotidyltransferase</keyword>
<evidence type="ECO:0000256" key="5">
    <source>
        <dbReference type="ARBA" id="ARBA00022759"/>
    </source>
</evidence>
<dbReference type="InterPro" id="IPR005162">
    <property type="entry name" value="Retrotrans_gag_dom"/>
</dbReference>
<dbReference type="InterPro" id="IPR000477">
    <property type="entry name" value="RT_dom"/>
</dbReference>
<accession>A0ABY6K3M8</accession>
<evidence type="ECO:0000256" key="10">
    <source>
        <dbReference type="SAM" id="MobiDB-lite"/>
    </source>
</evidence>
<dbReference type="InterPro" id="IPR036397">
    <property type="entry name" value="RNaseH_sf"/>
</dbReference>
<gene>
    <name evidence="16" type="ORF">LAZ67_2003082</name>
</gene>
<dbReference type="PROSITE" id="PS50175">
    <property type="entry name" value="ASP_PROT_RETROV"/>
    <property type="match status" value="1"/>
</dbReference>
<keyword evidence="17" id="KW-1185">Reference proteome</keyword>
<dbReference type="CDD" id="cd01647">
    <property type="entry name" value="RT_LTR"/>
    <property type="match status" value="1"/>
</dbReference>
<dbReference type="InterPro" id="IPR001995">
    <property type="entry name" value="Peptidase_A2_cat"/>
</dbReference>
<keyword evidence="6" id="KW-0378">Hydrolase</keyword>
<dbReference type="Pfam" id="PF17921">
    <property type="entry name" value="Integrase_H2C2"/>
    <property type="match status" value="1"/>
</dbReference>
<evidence type="ECO:0000259" key="14">
    <source>
        <dbReference type="PROSITE" id="PS50879"/>
    </source>
</evidence>
<dbReference type="PROSITE" id="PS50879">
    <property type="entry name" value="RNASE_H_1"/>
    <property type="match status" value="1"/>
</dbReference>
<protein>
    <recommendedName>
        <fullName evidence="1">RNA-directed DNA polymerase</fullName>
        <ecNumber evidence="1">2.7.7.49</ecNumber>
    </recommendedName>
</protein>
<dbReference type="SMART" id="SM00343">
    <property type="entry name" value="ZnF_C2HC"/>
    <property type="match status" value="1"/>
</dbReference>
<feature type="compositionally biased region" description="Basic and acidic residues" evidence="10">
    <location>
        <begin position="1217"/>
        <end position="1227"/>
    </location>
</feature>
<dbReference type="Pfam" id="PF00075">
    <property type="entry name" value="RNase_H"/>
    <property type="match status" value="1"/>
</dbReference>
<dbReference type="Gene3D" id="3.30.70.270">
    <property type="match status" value="2"/>
</dbReference>
<feature type="domain" description="Integrase catalytic" evidence="15">
    <location>
        <begin position="2104"/>
        <end position="2263"/>
    </location>
</feature>
<dbReference type="Pfam" id="PF17917">
    <property type="entry name" value="RT_RNaseH"/>
    <property type="match status" value="1"/>
</dbReference>
<dbReference type="InterPro" id="IPR041588">
    <property type="entry name" value="Integrase_H2C2"/>
</dbReference>